<keyword evidence="5" id="KW-1185">Reference proteome</keyword>
<dbReference type="InterPro" id="IPR038495">
    <property type="entry name" value="ATPase_E_C"/>
</dbReference>
<evidence type="ECO:0000256" key="3">
    <source>
        <dbReference type="ARBA" id="ARBA00023065"/>
    </source>
</evidence>
<protein>
    <submittedName>
        <fullName evidence="4">8500_t:CDS:1</fullName>
    </submittedName>
</protein>
<name>A0A9N9CUG7_9GLOM</name>
<comment type="similarity">
    <text evidence="1">Belongs to the V-ATPase E subunit family.</text>
</comment>
<comment type="caution">
    <text evidence="4">The sequence shown here is derived from an EMBL/GenBank/DDBJ whole genome shotgun (WGS) entry which is preliminary data.</text>
</comment>
<dbReference type="Gene3D" id="3.30.2320.30">
    <property type="entry name" value="ATP synthase, E subunit, C-terminal"/>
    <property type="match status" value="1"/>
</dbReference>
<dbReference type="PANTHER" id="PTHR45715">
    <property type="entry name" value="ATPASE H+-TRANSPORTING V1 SUBUNIT E1A-RELATED"/>
    <property type="match status" value="1"/>
</dbReference>
<evidence type="ECO:0000256" key="2">
    <source>
        <dbReference type="ARBA" id="ARBA00022448"/>
    </source>
</evidence>
<gene>
    <name evidence="4" type="ORF">PBRASI_LOCUS8250</name>
</gene>
<dbReference type="EMBL" id="CAJVPI010001432">
    <property type="protein sequence ID" value="CAG8612497.1"/>
    <property type="molecule type" value="Genomic_DNA"/>
</dbReference>
<dbReference type="InterPro" id="IPR002842">
    <property type="entry name" value="ATPase_V1_Esu"/>
</dbReference>
<evidence type="ECO:0000313" key="4">
    <source>
        <dbReference type="EMBL" id="CAG8612497.1"/>
    </source>
</evidence>
<keyword evidence="3" id="KW-0406">Ion transport</keyword>
<dbReference type="Pfam" id="PF01991">
    <property type="entry name" value="vATP-synt_E"/>
    <property type="match status" value="1"/>
</dbReference>
<proteinExistence type="inferred from homology"/>
<sequence>MSHSRALNDEEVIAEMKKMVAFINQEAIEKAREIRVKADEEFNIEKAKLVRQESINIEATFQRKIKQAEVQKKIAQSNFVNKSRLKILQTRQAHLEELFNETRNKLQEISVDQDKYTRLLKDLILEGLYAILDESVSLIVRKSDINLVQSVIPQVSTAYHAATKQKVDITIESDHHVPTSSAGGIILTSNHGRIRVNNTLEERLNLAQEEMLPETRVLLFGHSPNRKFFN</sequence>
<dbReference type="OrthoDB" id="10263003at2759"/>
<dbReference type="GO" id="GO:0046961">
    <property type="term" value="F:proton-transporting ATPase activity, rotational mechanism"/>
    <property type="evidence" value="ECO:0007669"/>
    <property type="project" value="InterPro"/>
</dbReference>
<dbReference type="Gene3D" id="6.10.250.1620">
    <property type="match status" value="1"/>
</dbReference>
<dbReference type="HAMAP" id="MF_00311">
    <property type="entry name" value="ATP_synth_E_arch"/>
    <property type="match status" value="1"/>
</dbReference>
<dbReference type="GO" id="GO:0033178">
    <property type="term" value="C:proton-transporting two-sector ATPase complex, catalytic domain"/>
    <property type="evidence" value="ECO:0007669"/>
    <property type="project" value="InterPro"/>
</dbReference>
<keyword evidence="2" id="KW-0813">Transport</keyword>
<dbReference type="AlphaFoldDB" id="A0A9N9CUG7"/>
<evidence type="ECO:0000256" key="1">
    <source>
        <dbReference type="ARBA" id="ARBA00005901"/>
    </source>
</evidence>
<dbReference type="Proteomes" id="UP000789739">
    <property type="component" value="Unassembled WGS sequence"/>
</dbReference>
<accession>A0A9N9CUG7</accession>
<reference evidence="4" key="1">
    <citation type="submission" date="2021-06" db="EMBL/GenBank/DDBJ databases">
        <authorList>
            <person name="Kallberg Y."/>
            <person name="Tangrot J."/>
            <person name="Rosling A."/>
        </authorList>
    </citation>
    <scope>NUCLEOTIDE SEQUENCE</scope>
    <source>
        <strain evidence="4">BR232B</strain>
    </source>
</reference>
<organism evidence="4 5">
    <name type="scientific">Paraglomus brasilianum</name>
    <dbReference type="NCBI Taxonomy" id="144538"/>
    <lineage>
        <taxon>Eukaryota</taxon>
        <taxon>Fungi</taxon>
        <taxon>Fungi incertae sedis</taxon>
        <taxon>Mucoromycota</taxon>
        <taxon>Glomeromycotina</taxon>
        <taxon>Glomeromycetes</taxon>
        <taxon>Paraglomerales</taxon>
        <taxon>Paraglomeraceae</taxon>
        <taxon>Paraglomus</taxon>
    </lineage>
</organism>
<dbReference type="SUPFAM" id="SSF160527">
    <property type="entry name" value="V-type ATPase subunit E-like"/>
    <property type="match status" value="1"/>
</dbReference>
<evidence type="ECO:0000313" key="5">
    <source>
        <dbReference type="Proteomes" id="UP000789739"/>
    </source>
</evidence>